<comment type="caution">
    <text evidence="2">The sequence shown here is derived from an EMBL/GenBank/DDBJ whole genome shotgun (WGS) entry which is preliminary data.</text>
</comment>
<dbReference type="Pfam" id="PF20245">
    <property type="entry name" value="DUF6600"/>
    <property type="match status" value="1"/>
</dbReference>
<reference evidence="2 3" key="1">
    <citation type="submission" date="2019-08" db="EMBL/GenBank/DDBJ databases">
        <authorList>
            <person name="Khan S.A."/>
            <person name="Jeon C.O."/>
            <person name="Jeong S.E."/>
        </authorList>
    </citation>
    <scope>NUCLEOTIDE SEQUENCE [LARGE SCALE GENOMIC DNA]</scope>
    <source>
        <strain evidence="3">IMCC1728</strain>
    </source>
</reference>
<sequence length="639" mass="72079">MPSQRADDAVDPPGRVGRLSEVQGQVWLYHPADGEWEAAQRNRPLTSGDRLATDGGARTEVRIGSTTLRLDGATEIEVLRLDDDRIALQLHNGSVAVRIRSREQVEGFELRTQEGRFTVQRTGRYRFDRADEASFATVLSGRAYYETQNNALSINAGQRAEFWIDRANVPQYSIIEPERDAFAGWVAERDRSDDRSASTRYVSPEMTGVEDLDRYGSWQDNPEYGALWVPRAVAPGWAPYTTGRWAWVAPWGWTWIDEAPWGFAPFHYGRWVYVGSSWCWSPGTYVRRPVYAPALVAWIGGPRLSIGINIGGGGPAVGWVPLAPREVYVPYYRVSPGYVRNVNVTHVTNITNITTIVNNPQQAVGERDFRNRKFPHAVTVVPASTFTSRQPITPVARQLRDAPEVREIVRQPPRASIVAAPPVATPPQVQRRPDMPVARPPVQQAPALRERLPGNGFQPDRPDVVRAAPVIPHEPERAGERDVRREQRDVREQRESREQRDPREQREQREQRDSREIRTLPQPPMARPVQPAPQMQPAQPMLPAQPAQPIQRPDRFEHVERPQPPVMRSQPQIQEPLRPQPVPQPAPMVRQPMPQPQPVQPPPQMRGNGGGNGQGGFRDRPDVGEERGNGRGNGPRQER</sequence>
<keyword evidence="3" id="KW-1185">Reference proteome</keyword>
<feature type="compositionally biased region" description="Basic and acidic residues" evidence="1">
    <location>
        <begin position="617"/>
        <end position="629"/>
    </location>
</feature>
<dbReference type="PANTHER" id="PTHR38731:SF3">
    <property type="entry name" value="BLL6125 PROTEIN"/>
    <property type="match status" value="1"/>
</dbReference>
<dbReference type="EMBL" id="VOPW01000001">
    <property type="protein sequence ID" value="TXC65881.1"/>
    <property type="molecule type" value="Genomic_DNA"/>
</dbReference>
<feature type="compositionally biased region" description="Low complexity" evidence="1">
    <location>
        <begin position="418"/>
        <end position="447"/>
    </location>
</feature>
<feature type="compositionally biased region" description="Low complexity" evidence="1">
    <location>
        <begin position="527"/>
        <end position="551"/>
    </location>
</feature>
<proteinExistence type="predicted"/>
<dbReference type="AlphaFoldDB" id="A0A5C6U1S1"/>
<protein>
    <recommendedName>
        <fullName evidence="4">FecR protein domain-containing protein</fullName>
    </recommendedName>
</protein>
<name>A0A5C6U1S1_9BURK</name>
<feature type="region of interest" description="Disordered" evidence="1">
    <location>
        <begin position="410"/>
        <end position="639"/>
    </location>
</feature>
<feature type="compositionally biased region" description="Gly residues" evidence="1">
    <location>
        <begin position="607"/>
        <end position="616"/>
    </location>
</feature>
<dbReference type="InterPro" id="IPR046535">
    <property type="entry name" value="DUF6600"/>
</dbReference>
<dbReference type="Proteomes" id="UP000321832">
    <property type="component" value="Unassembled WGS sequence"/>
</dbReference>
<accession>A0A5C6U1S1</accession>
<organism evidence="2 3">
    <name type="scientific">Piscinibacter aquaticus</name>
    <dbReference type="NCBI Taxonomy" id="392597"/>
    <lineage>
        <taxon>Bacteria</taxon>
        <taxon>Pseudomonadati</taxon>
        <taxon>Pseudomonadota</taxon>
        <taxon>Betaproteobacteria</taxon>
        <taxon>Burkholderiales</taxon>
        <taxon>Sphaerotilaceae</taxon>
        <taxon>Piscinibacter</taxon>
    </lineage>
</organism>
<feature type="compositionally biased region" description="Basic and acidic residues" evidence="1">
    <location>
        <begin position="473"/>
        <end position="518"/>
    </location>
</feature>
<feature type="compositionally biased region" description="Basic and acidic residues" evidence="1">
    <location>
        <begin position="552"/>
        <end position="561"/>
    </location>
</feature>
<dbReference type="PANTHER" id="PTHR38731">
    <property type="entry name" value="LIPL45-RELATED LIPOPROTEIN-RELATED"/>
    <property type="match status" value="1"/>
</dbReference>
<gene>
    <name evidence="2" type="ORF">FSC37_07495</name>
</gene>
<evidence type="ECO:0008006" key="4">
    <source>
        <dbReference type="Google" id="ProtNLM"/>
    </source>
</evidence>
<evidence type="ECO:0000313" key="2">
    <source>
        <dbReference type="EMBL" id="TXC65881.1"/>
    </source>
</evidence>
<evidence type="ECO:0000313" key="3">
    <source>
        <dbReference type="Proteomes" id="UP000321832"/>
    </source>
</evidence>
<evidence type="ECO:0000256" key="1">
    <source>
        <dbReference type="SAM" id="MobiDB-lite"/>
    </source>
</evidence>
<feature type="compositionally biased region" description="Pro residues" evidence="1">
    <location>
        <begin position="593"/>
        <end position="604"/>
    </location>
</feature>